<dbReference type="Gene3D" id="1.10.10.10">
    <property type="entry name" value="Winged helix-like DNA-binding domain superfamily/Winged helix DNA-binding domain"/>
    <property type="match status" value="1"/>
</dbReference>
<dbReference type="GO" id="GO:0003677">
    <property type="term" value="F:DNA binding"/>
    <property type="evidence" value="ECO:0007669"/>
    <property type="project" value="UniProtKB-KW"/>
</dbReference>
<feature type="domain" description="HTH lysR-type" evidence="6">
    <location>
        <begin position="1"/>
        <end position="58"/>
    </location>
</feature>
<dbReference type="InterPro" id="IPR036388">
    <property type="entry name" value="WH-like_DNA-bd_sf"/>
</dbReference>
<dbReference type="GO" id="GO:0003700">
    <property type="term" value="F:DNA-binding transcription factor activity"/>
    <property type="evidence" value="ECO:0007669"/>
    <property type="project" value="InterPro"/>
</dbReference>
<name>A0A4Q7RPK3_9BURK</name>
<evidence type="ECO:0000313" key="8">
    <source>
        <dbReference type="Proteomes" id="UP000291078"/>
    </source>
</evidence>
<dbReference type="Proteomes" id="UP000291078">
    <property type="component" value="Unassembled WGS sequence"/>
</dbReference>
<evidence type="ECO:0000256" key="4">
    <source>
        <dbReference type="ARBA" id="ARBA00023159"/>
    </source>
</evidence>
<protein>
    <submittedName>
        <fullName evidence="7">DNA-binding transcriptional LysR family regulator</fullName>
    </submittedName>
</protein>
<proteinExistence type="inferred from homology"/>
<evidence type="ECO:0000259" key="6">
    <source>
        <dbReference type="PROSITE" id="PS50931"/>
    </source>
</evidence>
<gene>
    <name evidence="7" type="ORF">EV147_4041</name>
</gene>
<dbReference type="PANTHER" id="PTHR30293:SF0">
    <property type="entry name" value="NITROGEN ASSIMILATION REGULATORY PROTEIN NAC"/>
    <property type="match status" value="1"/>
</dbReference>
<evidence type="ECO:0000256" key="1">
    <source>
        <dbReference type="ARBA" id="ARBA00009437"/>
    </source>
</evidence>
<dbReference type="AlphaFoldDB" id="A0A4Q7RPK3"/>
<dbReference type="PANTHER" id="PTHR30293">
    <property type="entry name" value="TRANSCRIPTIONAL REGULATORY PROTEIN NAC-RELATED"/>
    <property type="match status" value="1"/>
</dbReference>
<reference evidence="7 8" key="1">
    <citation type="journal article" date="2015" name="Stand. Genomic Sci.">
        <title>Genomic Encyclopedia of Bacterial and Archaeal Type Strains, Phase III: the genomes of soil and plant-associated and newly described type strains.</title>
        <authorList>
            <person name="Whitman W.B."/>
            <person name="Woyke T."/>
            <person name="Klenk H.P."/>
            <person name="Zhou Y."/>
            <person name="Lilburn T.G."/>
            <person name="Beck B.J."/>
            <person name="De Vos P."/>
            <person name="Vandamme P."/>
            <person name="Eisen J.A."/>
            <person name="Garrity G."/>
            <person name="Hugenholtz P."/>
            <person name="Kyrpides N.C."/>
        </authorList>
    </citation>
    <scope>NUCLEOTIDE SEQUENCE [LARGE SCALE GENOMIC DNA]</scope>
    <source>
        <strain evidence="7 8">ASC-9842</strain>
    </source>
</reference>
<evidence type="ECO:0000256" key="5">
    <source>
        <dbReference type="ARBA" id="ARBA00023163"/>
    </source>
</evidence>
<dbReference type="SUPFAM" id="SSF53850">
    <property type="entry name" value="Periplasmic binding protein-like II"/>
    <property type="match status" value="1"/>
</dbReference>
<keyword evidence="2" id="KW-0805">Transcription regulation</keyword>
<dbReference type="Pfam" id="PF03466">
    <property type="entry name" value="LysR_substrate"/>
    <property type="match status" value="1"/>
</dbReference>
<dbReference type="InterPro" id="IPR036390">
    <property type="entry name" value="WH_DNA-bd_sf"/>
</dbReference>
<keyword evidence="8" id="KW-1185">Reference proteome</keyword>
<sequence>MDIKQLRALLAIAETGSATKAADLLRIVQPAVSRHVRLLEEELGVELFERERHGMVLTEAGRTMAEYGRRAIQELDRAKAQIKPASRELSGTAAIGLLPSTCELLATELVSAVKAKHPQLVVRINAGYAGNVLEWLEAGDVEVALLYDTIVSSNLAVEPLLDEQLYLIGAPGTLSGSEQTIEGLKDIPLVLPNAHHGLRGVVEHACAVAGITPTVAMETNALSVQKALVAQGFGYSVLPSSAISGELEAGTLAGAPIVSPNLSRRIVIAQASSRRPSPASSFVAGELVALMRRLVLDGAWPGATWIGA</sequence>
<accession>A0A4Q7RPK3</accession>
<dbReference type="FunFam" id="1.10.10.10:FF:000001">
    <property type="entry name" value="LysR family transcriptional regulator"/>
    <property type="match status" value="1"/>
</dbReference>
<dbReference type="PRINTS" id="PR00039">
    <property type="entry name" value="HTHLYSR"/>
</dbReference>
<comment type="similarity">
    <text evidence="1">Belongs to the LysR transcriptional regulatory family.</text>
</comment>
<dbReference type="SUPFAM" id="SSF46785">
    <property type="entry name" value="Winged helix' DNA-binding domain"/>
    <property type="match status" value="1"/>
</dbReference>
<keyword evidence="3 7" id="KW-0238">DNA-binding</keyword>
<comment type="caution">
    <text evidence="7">The sequence shown here is derived from an EMBL/GenBank/DDBJ whole genome shotgun (WGS) entry which is preliminary data.</text>
</comment>
<evidence type="ECO:0000313" key="7">
    <source>
        <dbReference type="EMBL" id="RZT35575.1"/>
    </source>
</evidence>
<dbReference type="Gene3D" id="3.40.190.290">
    <property type="match status" value="1"/>
</dbReference>
<dbReference type="InterPro" id="IPR000847">
    <property type="entry name" value="LysR_HTH_N"/>
</dbReference>
<keyword evidence="4" id="KW-0010">Activator</keyword>
<keyword evidence="5" id="KW-0804">Transcription</keyword>
<evidence type="ECO:0000256" key="2">
    <source>
        <dbReference type="ARBA" id="ARBA00023015"/>
    </source>
</evidence>
<dbReference type="GO" id="GO:2000142">
    <property type="term" value="P:regulation of DNA-templated transcription initiation"/>
    <property type="evidence" value="ECO:0007669"/>
    <property type="project" value="TreeGrafter"/>
</dbReference>
<dbReference type="RefSeq" id="WP_130392966.1">
    <property type="nucleotide sequence ID" value="NZ_SGXM01000006.1"/>
</dbReference>
<dbReference type="PROSITE" id="PS50931">
    <property type="entry name" value="HTH_LYSR"/>
    <property type="match status" value="1"/>
</dbReference>
<dbReference type="InterPro" id="IPR005119">
    <property type="entry name" value="LysR_subst-bd"/>
</dbReference>
<dbReference type="EMBL" id="SGXM01000006">
    <property type="protein sequence ID" value="RZT35575.1"/>
    <property type="molecule type" value="Genomic_DNA"/>
</dbReference>
<evidence type="ECO:0000256" key="3">
    <source>
        <dbReference type="ARBA" id="ARBA00023125"/>
    </source>
</evidence>
<dbReference type="Pfam" id="PF00126">
    <property type="entry name" value="HTH_1"/>
    <property type="match status" value="1"/>
</dbReference>
<dbReference type="OrthoDB" id="8587114at2"/>
<organism evidence="7 8">
    <name type="scientific">Cupriavidus agavae</name>
    <dbReference type="NCBI Taxonomy" id="1001822"/>
    <lineage>
        <taxon>Bacteria</taxon>
        <taxon>Pseudomonadati</taxon>
        <taxon>Pseudomonadota</taxon>
        <taxon>Betaproteobacteria</taxon>
        <taxon>Burkholderiales</taxon>
        <taxon>Burkholderiaceae</taxon>
        <taxon>Cupriavidus</taxon>
    </lineage>
</organism>